<evidence type="ECO:0000313" key="2">
    <source>
        <dbReference type="Proteomes" id="UP000784294"/>
    </source>
</evidence>
<dbReference type="EMBL" id="CAAALY010076960">
    <property type="protein sequence ID" value="VEL25912.1"/>
    <property type="molecule type" value="Genomic_DNA"/>
</dbReference>
<accession>A0A3S5FEK2</accession>
<sequence>MHTHTHTIHVPLAYPALVNIRDPDSLFEILCLTNDHLNGGLVLRTHAQQTLTARKLGAISSSGRLLPETTAAASQPPGPEEVFRCLLVSRPSLVIFSPFIGAYLVRGKSASLECTGASAMAQEAFHLRRLPNATCQLLLAQPTGSVGCFVDLNRLPNLSSVGSTLFSQFGRSVTATLWNVPSPVSSAVVFVISSIGPLTWYIPNVSPASPMRRAIISKRVITYQK</sequence>
<dbReference type="AlphaFoldDB" id="A0A3S5FEK2"/>
<dbReference type="Proteomes" id="UP000784294">
    <property type="component" value="Unassembled WGS sequence"/>
</dbReference>
<organism evidence="1 2">
    <name type="scientific">Protopolystoma xenopodis</name>
    <dbReference type="NCBI Taxonomy" id="117903"/>
    <lineage>
        <taxon>Eukaryota</taxon>
        <taxon>Metazoa</taxon>
        <taxon>Spiralia</taxon>
        <taxon>Lophotrochozoa</taxon>
        <taxon>Platyhelminthes</taxon>
        <taxon>Monogenea</taxon>
        <taxon>Polyopisthocotylea</taxon>
        <taxon>Polystomatidea</taxon>
        <taxon>Polystomatidae</taxon>
        <taxon>Protopolystoma</taxon>
    </lineage>
</organism>
<evidence type="ECO:0000313" key="1">
    <source>
        <dbReference type="EMBL" id="VEL25912.1"/>
    </source>
</evidence>
<dbReference type="OrthoDB" id="10259868at2759"/>
<comment type="caution">
    <text evidence="1">The sequence shown here is derived from an EMBL/GenBank/DDBJ whole genome shotgun (WGS) entry which is preliminary data.</text>
</comment>
<reference evidence="1" key="1">
    <citation type="submission" date="2018-11" db="EMBL/GenBank/DDBJ databases">
        <authorList>
            <consortium name="Pathogen Informatics"/>
        </authorList>
    </citation>
    <scope>NUCLEOTIDE SEQUENCE</scope>
</reference>
<keyword evidence="2" id="KW-1185">Reference proteome</keyword>
<gene>
    <name evidence="1" type="ORF">PXEA_LOCUS19352</name>
</gene>
<protein>
    <submittedName>
        <fullName evidence="1">Uncharacterized protein</fullName>
    </submittedName>
</protein>
<dbReference type="Gene3D" id="2.80.10.50">
    <property type="match status" value="1"/>
</dbReference>
<proteinExistence type="predicted"/>
<name>A0A3S5FEK2_9PLAT</name>